<feature type="transmembrane region" description="Helical" evidence="8">
    <location>
        <begin position="199"/>
        <end position="216"/>
    </location>
</feature>
<evidence type="ECO:0000256" key="7">
    <source>
        <dbReference type="ARBA" id="ARBA00023136"/>
    </source>
</evidence>
<keyword evidence="7 8" id="KW-0472">Membrane</keyword>
<feature type="transmembrane region" description="Helical" evidence="8">
    <location>
        <begin position="95"/>
        <end position="115"/>
    </location>
</feature>
<feature type="transmembrane region" description="Helical" evidence="8">
    <location>
        <begin position="285"/>
        <end position="305"/>
    </location>
</feature>
<dbReference type="GO" id="GO:0055085">
    <property type="term" value="P:transmembrane transport"/>
    <property type="evidence" value="ECO:0007669"/>
    <property type="project" value="InterPro"/>
</dbReference>
<comment type="subcellular location">
    <subcellularLocation>
        <location evidence="1">Cell membrane</location>
        <topology evidence="1">Multi-pass membrane protein</topology>
    </subcellularLocation>
</comment>
<keyword evidence="3" id="KW-0813">Transport</keyword>
<evidence type="ECO:0000313" key="10">
    <source>
        <dbReference type="Proteomes" id="UP000318483"/>
    </source>
</evidence>
<feature type="transmembrane region" description="Helical" evidence="8">
    <location>
        <begin position="256"/>
        <end position="278"/>
    </location>
</feature>
<comment type="similarity">
    <text evidence="2">Belongs to the auxin efflux carrier (TC 2.A.69) family.</text>
</comment>
<accession>A0A5B8IVF7</accession>
<dbReference type="Proteomes" id="UP000318483">
    <property type="component" value="Chromosome"/>
</dbReference>
<feature type="transmembrane region" description="Helical" evidence="8">
    <location>
        <begin position="7"/>
        <end position="26"/>
    </location>
</feature>
<evidence type="ECO:0000256" key="2">
    <source>
        <dbReference type="ARBA" id="ARBA00010145"/>
    </source>
</evidence>
<keyword evidence="5 8" id="KW-0812">Transmembrane</keyword>
<reference evidence="9 10" key="1">
    <citation type="submission" date="2019-07" db="EMBL/GenBank/DDBJ databases">
        <title>Litoreibacter alkalisoli sp. nov., isolated from saline-alkaline soil.</title>
        <authorList>
            <person name="Wang S."/>
            <person name="Xu L."/>
            <person name="Xing Y.-T."/>
            <person name="Sun J.-Q."/>
        </authorList>
    </citation>
    <scope>NUCLEOTIDE SEQUENCE [LARGE SCALE GENOMIC DNA]</scope>
    <source>
        <strain evidence="9 10">LN3S51</strain>
    </source>
</reference>
<evidence type="ECO:0000256" key="6">
    <source>
        <dbReference type="ARBA" id="ARBA00022989"/>
    </source>
</evidence>
<sequence length="309" mass="32768">MSALLEVVLPVFLVIGFGYAAAKAGLFPDGAVDGVMKFAQHFAVPCLLFTAIANIDLSSGFNAPLLLSFYVGATTGFLIGTLGAHYIFKRDWQDSIAIGFCCLFSNSLLLGLPISERAYGPESLATNYSIIAIHSPFCFCLAITAMEIVRGKGVGGRKMLASILSAMFRNALIVGIGLGFIVNISGVTLPIVLADAIDMMVRAALPAALFGLGGVLTRYTPEGDMKTIFFVIVISLVVHPIIVLVMANIFGLSQQVIRNAVITAAMAPGVNTYIFANFYGRARRVAASSVLIGTAVSVPTIWIWLHILG</sequence>
<protein>
    <submittedName>
        <fullName evidence="9">AEC family transporter</fullName>
    </submittedName>
</protein>
<feature type="transmembrane region" description="Helical" evidence="8">
    <location>
        <begin position="127"/>
        <end position="149"/>
    </location>
</feature>
<proteinExistence type="inferred from homology"/>
<feature type="transmembrane region" description="Helical" evidence="8">
    <location>
        <begin position="228"/>
        <end position="250"/>
    </location>
</feature>
<dbReference type="Gene3D" id="1.20.1530.20">
    <property type="match status" value="2"/>
</dbReference>
<gene>
    <name evidence="9" type="ORF">FPZ52_01815</name>
</gene>
<keyword evidence="6 8" id="KW-1133">Transmembrane helix</keyword>
<feature type="transmembrane region" description="Helical" evidence="8">
    <location>
        <begin position="170"/>
        <end position="193"/>
    </location>
</feature>
<dbReference type="OrthoDB" id="9810457at2"/>
<keyword evidence="10" id="KW-1185">Reference proteome</keyword>
<dbReference type="AlphaFoldDB" id="A0A5B8IVF7"/>
<name>A0A5B8IVF7_9RHOB</name>
<evidence type="ECO:0000256" key="5">
    <source>
        <dbReference type="ARBA" id="ARBA00022692"/>
    </source>
</evidence>
<evidence type="ECO:0000256" key="8">
    <source>
        <dbReference type="SAM" id="Phobius"/>
    </source>
</evidence>
<dbReference type="PANTHER" id="PTHR36838:SF3">
    <property type="entry name" value="TRANSPORTER AUXIN EFFLUX CARRIER EC FAMILY"/>
    <property type="match status" value="1"/>
</dbReference>
<dbReference type="EMBL" id="CP042261">
    <property type="protein sequence ID" value="QDY68478.1"/>
    <property type="molecule type" value="Genomic_DNA"/>
</dbReference>
<evidence type="ECO:0000313" key="9">
    <source>
        <dbReference type="EMBL" id="QDY68478.1"/>
    </source>
</evidence>
<organism evidence="9 10">
    <name type="scientific">Qingshengfaniella alkalisoli</name>
    <dbReference type="NCBI Taxonomy" id="2599296"/>
    <lineage>
        <taxon>Bacteria</taxon>
        <taxon>Pseudomonadati</taxon>
        <taxon>Pseudomonadota</taxon>
        <taxon>Alphaproteobacteria</taxon>
        <taxon>Rhodobacterales</taxon>
        <taxon>Paracoccaceae</taxon>
        <taxon>Qingshengfaniella</taxon>
    </lineage>
</organism>
<dbReference type="GO" id="GO:0005886">
    <property type="term" value="C:plasma membrane"/>
    <property type="evidence" value="ECO:0007669"/>
    <property type="project" value="UniProtKB-SubCell"/>
</dbReference>
<evidence type="ECO:0000256" key="1">
    <source>
        <dbReference type="ARBA" id="ARBA00004651"/>
    </source>
</evidence>
<dbReference type="InterPro" id="IPR004776">
    <property type="entry name" value="Mem_transp_PIN-like"/>
</dbReference>
<evidence type="ECO:0000256" key="3">
    <source>
        <dbReference type="ARBA" id="ARBA00022448"/>
    </source>
</evidence>
<dbReference type="RefSeq" id="WP_146363137.1">
    <property type="nucleotide sequence ID" value="NZ_CP042261.1"/>
</dbReference>
<evidence type="ECO:0000256" key="4">
    <source>
        <dbReference type="ARBA" id="ARBA00022475"/>
    </source>
</evidence>
<dbReference type="PANTHER" id="PTHR36838">
    <property type="entry name" value="AUXIN EFFLUX CARRIER FAMILY PROTEIN"/>
    <property type="match status" value="1"/>
</dbReference>
<keyword evidence="4" id="KW-1003">Cell membrane</keyword>
<feature type="transmembrane region" description="Helical" evidence="8">
    <location>
        <begin position="67"/>
        <end position="88"/>
    </location>
</feature>
<dbReference type="KEGG" id="lit:FPZ52_01815"/>
<dbReference type="InterPro" id="IPR038770">
    <property type="entry name" value="Na+/solute_symporter_sf"/>
</dbReference>
<dbReference type="Pfam" id="PF03547">
    <property type="entry name" value="Mem_trans"/>
    <property type="match status" value="1"/>
</dbReference>